<reference evidence="3" key="1">
    <citation type="journal article" date="2019" name="Int. J. Syst. Evol. Microbiol.">
        <title>The Global Catalogue of Microorganisms (GCM) 10K type strain sequencing project: providing services to taxonomists for standard genome sequencing and annotation.</title>
        <authorList>
            <consortium name="The Broad Institute Genomics Platform"/>
            <consortium name="The Broad Institute Genome Sequencing Center for Infectious Disease"/>
            <person name="Wu L."/>
            <person name="Ma J."/>
        </authorList>
    </citation>
    <scope>NUCLEOTIDE SEQUENCE [LARGE SCALE GENOMIC DNA]</scope>
    <source>
        <strain evidence="3">KCTC 42953</strain>
    </source>
</reference>
<organism evidence="2 3">
    <name type="scientific">Marinicella sediminis</name>
    <dbReference type="NCBI Taxonomy" id="1792834"/>
    <lineage>
        <taxon>Bacteria</taxon>
        <taxon>Pseudomonadati</taxon>
        <taxon>Pseudomonadota</taxon>
        <taxon>Gammaproteobacteria</taxon>
        <taxon>Lysobacterales</taxon>
        <taxon>Marinicellaceae</taxon>
        <taxon>Marinicella</taxon>
    </lineage>
</organism>
<evidence type="ECO:0000313" key="2">
    <source>
        <dbReference type="EMBL" id="MFC3193080.1"/>
    </source>
</evidence>
<feature type="domain" description="Hemerythrin-like" evidence="1">
    <location>
        <begin position="3"/>
        <end position="119"/>
    </location>
</feature>
<dbReference type="Proteomes" id="UP001595533">
    <property type="component" value="Unassembled WGS sequence"/>
</dbReference>
<protein>
    <submittedName>
        <fullName evidence="2">Hemerythrin domain-containing protein</fullName>
    </submittedName>
</protein>
<keyword evidence="3" id="KW-1185">Reference proteome</keyword>
<dbReference type="RefSeq" id="WP_077409734.1">
    <property type="nucleotide sequence ID" value="NZ_JBHRTS010000001.1"/>
</dbReference>
<sequence>MNIFDSIEQDHHIQRQLADKLIQTSGDSAERRETFNQLKKELMAHADAEERYFYVPLIKIDATQDHARHGIAEHHELDELVGQLENTDPSSSAWLKYAKELAHSIKHHLAEEEQDYFPVVKKIMSDERASTLGNEYLSAMLKHRQSAKAA</sequence>
<dbReference type="InterPro" id="IPR012312">
    <property type="entry name" value="Hemerythrin-like"/>
</dbReference>
<name>A0ABV7J4S2_9GAMM</name>
<dbReference type="EMBL" id="JBHRTS010000001">
    <property type="protein sequence ID" value="MFC3193080.1"/>
    <property type="molecule type" value="Genomic_DNA"/>
</dbReference>
<dbReference type="PANTHER" id="PTHR35585">
    <property type="entry name" value="HHE DOMAIN PROTEIN (AFU_ORTHOLOGUE AFUA_4G00730)"/>
    <property type="match status" value="1"/>
</dbReference>
<gene>
    <name evidence="2" type="ORF">ACFODZ_02385</name>
</gene>
<evidence type="ECO:0000259" key="1">
    <source>
        <dbReference type="Pfam" id="PF01814"/>
    </source>
</evidence>
<dbReference type="Gene3D" id="1.20.120.520">
    <property type="entry name" value="nmb1532 protein domain like"/>
    <property type="match status" value="1"/>
</dbReference>
<comment type="caution">
    <text evidence="2">The sequence shown here is derived from an EMBL/GenBank/DDBJ whole genome shotgun (WGS) entry which is preliminary data.</text>
</comment>
<dbReference type="Pfam" id="PF01814">
    <property type="entry name" value="Hemerythrin"/>
    <property type="match status" value="1"/>
</dbReference>
<accession>A0ABV7J4S2</accession>
<proteinExistence type="predicted"/>
<dbReference type="CDD" id="cd12108">
    <property type="entry name" value="Hr-like"/>
    <property type="match status" value="1"/>
</dbReference>
<evidence type="ECO:0000313" key="3">
    <source>
        <dbReference type="Proteomes" id="UP001595533"/>
    </source>
</evidence>
<dbReference type="PANTHER" id="PTHR35585:SF1">
    <property type="entry name" value="HHE DOMAIN PROTEIN (AFU_ORTHOLOGUE AFUA_4G00730)"/>
    <property type="match status" value="1"/>
</dbReference>